<dbReference type="Pfam" id="PF00172">
    <property type="entry name" value="Zn_clus"/>
    <property type="match status" value="1"/>
</dbReference>
<dbReference type="InterPro" id="IPR001138">
    <property type="entry name" value="Zn2Cys6_DnaBD"/>
</dbReference>
<feature type="domain" description="Zn(2)-C6 fungal-type" evidence="3">
    <location>
        <begin position="6"/>
        <end position="47"/>
    </location>
</feature>
<keyword evidence="5" id="KW-1185">Reference proteome</keyword>
<name>A0A9P9ARH8_9HYPO</name>
<organism evidence="4 5">
    <name type="scientific">Thelonectria olida</name>
    <dbReference type="NCBI Taxonomy" id="1576542"/>
    <lineage>
        <taxon>Eukaryota</taxon>
        <taxon>Fungi</taxon>
        <taxon>Dikarya</taxon>
        <taxon>Ascomycota</taxon>
        <taxon>Pezizomycotina</taxon>
        <taxon>Sordariomycetes</taxon>
        <taxon>Hypocreomycetidae</taxon>
        <taxon>Hypocreales</taxon>
        <taxon>Nectriaceae</taxon>
        <taxon>Thelonectria</taxon>
    </lineage>
</organism>
<dbReference type="InterPro" id="IPR036864">
    <property type="entry name" value="Zn2-C6_fun-type_DNA-bd_sf"/>
</dbReference>
<evidence type="ECO:0000256" key="2">
    <source>
        <dbReference type="SAM" id="MobiDB-lite"/>
    </source>
</evidence>
<evidence type="ECO:0000259" key="3">
    <source>
        <dbReference type="PROSITE" id="PS50048"/>
    </source>
</evidence>
<evidence type="ECO:0000313" key="4">
    <source>
        <dbReference type="EMBL" id="KAH6892949.1"/>
    </source>
</evidence>
<dbReference type="Gene3D" id="4.10.240.10">
    <property type="entry name" value="Zn(2)-C6 fungal-type DNA-binding domain"/>
    <property type="match status" value="1"/>
</dbReference>
<comment type="caution">
    <text evidence="4">The sequence shown here is derived from an EMBL/GenBank/DDBJ whole genome shotgun (WGS) entry which is preliminary data.</text>
</comment>
<dbReference type="CDD" id="cd00067">
    <property type="entry name" value="GAL4"/>
    <property type="match status" value="1"/>
</dbReference>
<accession>A0A9P9ARH8</accession>
<feature type="region of interest" description="Disordered" evidence="2">
    <location>
        <begin position="295"/>
        <end position="316"/>
    </location>
</feature>
<sequence length="371" mass="40214">MSQRHSCDRCRQQKVRCSRGNSQTAPTDPTSLARCERCTKASVNCVYSARQRYNRPSVQLPVRRDINVDPNDPSSASWFAQGLGGVFCPLGPGSGPDFTDLTGPFPGVDDGEAVAGSAGDAEEGSRDVRAMTTCPAIDDENPVDALSSQLMDLSQRTKQTMRRLVRPGGAPPTVSSREVKEAFEDANTLIRIINSMTAASSARGDIAADPTNTDYGLVFLALASHQHLMALFRAICNVIRQCLESMASDAEEQQTRQQSLPHGDVGPSSVAQFVMVLQLLLRLANRMDRSLQVDTSAHYGSESPNSDLATPITPNKNTPLVEPGVKRKAVGGSLPQSSLPILAQSILRTIPDEHEKLRQIIQELQTKIEHL</sequence>
<protein>
    <recommendedName>
        <fullName evidence="3">Zn(2)-C6 fungal-type domain-containing protein</fullName>
    </recommendedName>
</protein>
<proteinExistence type="predicted"/>
<dbReference type="OrthoDB" id="4222821at2759"/>
<dbReference type="PROSITE" id="PS50048">
    <property type="entry name" value="ZN2_CY6_FUNGAL_2"/>
    <property type="match status" value="1"/>
</dbReference>
<feature type="compositionally biased region" description="Polar residues" evidence="2">
    <location>
        <begin position="302"/>
        <end position="316"/>
    </location>
</feature>
<dbReference type="SUPFAM" id="SSF57701">
    <property type="entry name" value="Zn2/Cys6 DNA-binding domain"/>
    <property type="match status" value="1"/>
</dbReference>
<dbReference type="GO" id="GO:0000981">
    <property type="term" value="F:DNA-binding transcription factor activity, RNA polymerase II-specific"/>
    <property type="evidence" value="ECO:0007669"/>
    <property type="project" value="InterPro"/>
</dbReference>
<evidence type="ECO:0000313" key="5">
    <source>
        <dbReference type="Proteomes" id="UP000777438"/>
    </source>
</evidence>
<reference evidence="4 5" key="1">
    <citation type="journal article" date="2021" name="Nat. Commun.">
        <title>Genetic determinants of endophytism in the Arabidopsis root mycobiome.</title>
        <authorList>
            <person name="Mesny F."/>
            <person name="Miyauchi S."/>
            <person name="Thiergart T."/>
            <person name="Pickel B."/>
            <person name="Atanasova L."/>
            <person name="Karlsson M."/>
            <person name="Huettel B."/>
            <person name="Barry K.W."/>
            <person name="Haridas S."/>
            <person name="Chen C."/>
            <person name="Bauer D."/>
            <person name="Andreopoulos W."/>
            <person name="Pangilinan J."/>
            <person name="LaButti K."/>
            <person name="Riley R."/>
            <person name="Lipzen A."/>
            <person name="Clum A."/>
            <person name="Drula E."/>
            <person name="Henrissat B."/>
            <person name="Kohler A."/>
            <person name="Grigoriev I.V."/>
            <person name="Martin F.M."/>
            <person name="Hacquard S."/>
        </authorList>
    </citation>
    <scope>NUCLEOTIDE SEQUENCE [LARGE SCALE GENOMIC DNA]</scope>
    <source>
        <strain evidence="4 5">MPI-CAGE-CH-0241</strain>
    </source>
</reference>
<dbReference type="GO" id="GO:0008270">
    <property type="term" value="F:zinc ion binding"/>
    <property type="evidence" value="ECO:0007669"/>
    <property type="project" value="InterPro"/>
</dbReference>
<evidence type="ECO:0000256" key="1">
    <source>
        <dbReference type="ARBA" id="ARBA00023242"/>
    </source>
</evidence>
<keyword evidence="1" id="KW-0539">Nucleus</keyword>
<dbReference type="Proteomes" id="UP000777438">
    <property type="component" value="Unassembled WGS sequence"/>
</dbReference>
<dbReference type="EMBL" id="JAGPYM010000006">
    <property type="protein sequence ID" value="KAH6892949.1"/>
    <property type="molecule type" value="Genomic_DNA"/>
</dbReference>
<dbReference type="AlphaFoldDB" id="A0A9P9ARH8"/>
<gene>
    <name evidence="4" type="ORF">B0T10DRAFT_481143</name>
</gene>
<dbReference type="SMART" id="SM00066">
    <property type="entry name" value="GAL4"/>
    <property type="match status" value="1"/>
</dbReference>